<dbReference type="GO" id="GO:0006520">
    <property type="term" value="P:amino acid metabolic process"/>
    <property type="evidence" value="ECO:0007669"/>
    <property type="project" value="InterPro"/>
</dbReference>
<dbReference type="PANTHER" id="PTHR46383:SF1">
    <property type="entry name" value="ASPARTATE AMINOTRANSFERASE"/>
    <property type="match status" value="1"/>
</dbReference>
<comment type="cofactor">
    <cofactor evidence="1">
        <name>pyridoxal 5'-phosphate</name>
        <dbReference type="ChEBI" id="CHEBI:597326"/>
    </cofactor>
</comment>
<dbReference type="Gene3D" id="3.40.640.10">
    <property type="entry name" value="Type I PLP-dependent aspartate aminotransferase-like (Major domain)"/>
    <property type="match status" value="1"/>
</dbReference>
<dbReference type="InterPro" id="IPR015424">
    <property type="entry name" value="PyrdxlP-dep_Trfase"/>
</dbReference>
<feature type="domain" description="Aminotransferase class I/classII large" evidence="6">
    <location>
        <begin position="156"/>
        <end position="459"/>
    </location>
</feature>
<keyword evidence="4" id="KW-0808">Transferase</keyword>
<organism evidence="7 9">
    <name type="scientific">Didymodactylos carnosus</name>
    <dbReference type="NCBI Taxonomy" id="1234261"/>
    <lineage>
        <taxon>Eukaryota</taxon>
        <taxon>Metazoa</taxon>
        <taxon>Spiralia</taxon>
        <taxon>Gnathifera</taxon>
        <taxon>Rotifera</taxon>
        <taxon>Eurotatoria</taxon>
        <taxon>Bdelloidea</taxon>
        <taxon>Philodinida</taxon>
        <taxon>Philodinidae</taxon>
        <taxon>Didymodactylos</taxon>
    </lineage>
</organism>
<dbReference type="EMBL" id="CAJNOQ010027735">
    <property type="protein sequence ID" value="CAF1555948.1"/>
    <property type="molecule type" value="Genomic_DNA"/>
</dbReference>
<keyword evidence="9" id="KW-1185">Reference proteome</keyword>
<dbReference type="Pfam" id="PF00155">
    <property type="entry name" value="Aminotran_1_2"/>
    <property type="match status" value="1"/>
</dbReference>
<evidence type="ECO:0000256" key="2">
    <source>
        <dbReference type="ARBA" id="ARBA00007441"/>
    </source>
</evidence>
<dbReference type="GO" id="GO:0030170">
    <property type="term" value="F:pyridoxal phosphate binding"/>
    <property type="evidence" value="ECO:0007669"/>
    <property type="project" value="InterPro"/>
</dbReference>
<evidence type="ECO:0000259" key="6">
    <source>
        <dbReference type="Pfam" id="PF00155"/>
    </source>
</evidence>
<dbReference type="GO" id="GO:0008483">
    <property type="term" value="F:transaminase activity"/>
    <property type="evidence" value="ECO:0007669"/>
    <property type="project" value="UniProtKB-KW"/>
</dbReference>
<dbReference type="InterPro" id="IPR015421">
    <property type="entry name" value="PyrdxlP-dep_Trfase_major"/>
</dbReference>
<protein>
    <recommendedName>
        <fullName evidence="6">Aminotransferase class I/classII large domain-containing protein</fullName>
    </recommendedName>
</protein>
<evidence type="ECO:0000256" key="5">
    <source>
        <dbReference type="ARBA" id="ARBA00022898"/>
    </source>
</evidence>
<name>A0A815XCW6_9BILA</name>
<keyword evidence="5" id="KW-0663">Pyridoxal phosphate</keyword>
<dbReference type="EMBL" id="CAJOBC010093446">
    <property type="protein sequence ID" value="CAF4417068.1"/>
    <property type="molecule type" value="Genomic_DNA"/>
</dbReference>
<evidence type="ECO:0000256" key="4">
    <source>
        <dbReference type="ARBA" id="ARBA00022679"/>
    </source>
</evidence>
<evidence type="ECO:0000313" key="7">
    <source>
        <dbReference type="EMBL" id="CAF1555948.1"/>
    </source>
</evidence>
<dbReference type="InterPro" id="IPR004839">
    <property type="entry name" value="Aminotransferase_I/II_large"/>
</dbReference>
<comment type="caution">
    <text evidence="7">The sequence shown here is derived from an EMBL/GenBank/DDBJ whole genome shotgun (WGS) entry which is preliminary data.</text>
</comment>
<reference evidence="7" key="1">
    <citation type="submission" date="2021-02" db="EMBL/GenBank/DDBJ databases">
        <authorList>
            <person name="Nowell W R."/>
        </authorList>
    </citation>
    <scope>NUCLEOTIDE SEQUENCE</scope>
</reference>
<sequence length="487" mass="57096">MEEEQKNPRLLDIFKLPCAKRVELHYAGARAHLINSSDILRQSSQEQQLYEKYHSAGEPYGPCIYSSKGEHFTEVAPKLKKLVENIKFDLKYFGYMEYAYGLEEHRQIMKTIILRDHQLTDYINTVPIEYHFEVGCFMNSTRLCMYDLGRLIVQECKDRKPYVLSFEPGWDYAGVYESLNMEVLHLPITHKTEFVPDLNEWTKYLDKQKVKHLDLVIINTQHNPTGKQWTSDVVNYLIDLALKYHSYLLIDDAYYCVNDPRIPVVNTVKLWLERLKYIQFKDEMFNRWIQTRPFGKQFNCNAMGVAAVTASPTLMSRLNHIYWDHHYINGCLNAEIMCQWLKDHLHDADEFIVENCLELTRKKKIIREFMEKELGYPSNAICTGPSTSYLLFQAPTVYQQDKEKENKSISDITEDFSNSLFYSTGVMLSGKLFSHSDVSPFVRLHLGSDCDNLEEILRRFKQAGLNYQMKEKFPGEKGLKKNVKINK</sequence>
<dbReference type="InterPro" id="IPR015422">
    <property type="entry name" value="PyrdxlP-dep_Trfase_small"/>
</dbReference>
<dbReference type="PANTHER" id="PTHR46383">
    <property type="entry name" value="ASPARTATE AMINOTRANSFERASE"/>
    <property type="match status" value="1"/>
</dbReference>
<dbReference type="Gene3D" id="3.90.1150.10">
    <property type="entry name" value="Aspartate Aminotransferase, domain 1"/>
    <property type="match status" value="1"/>
</dbReference>
<evidence type="ECO:0000313" key="9">
    <source>
        <dbReference type="Proteomes" id="UP000663829"/>
    </source>
</evidence>
<proteinExistence type="inferred from homology"/>
<dbReference type="Proteomes" id="UP000681722">
    <property type="component" value="Unassembled WGS sequence"/>
</dbReference>
<dbReference type="SUPFAM" id="SSF53383">
    <property type="entry name" value="PLP-dependent transferases"/>
    <property type="match status" value="1"/>
</dbReference>
<dbReference type="Proteomes" id="UP000663829">
    <property type="component" value="Unassembled WGS sequence"/>
</dbReference>
<dbReference type="InterPro" id="IPR050596">
    <property type="entry name" value="AspAT/PAT-like"/>
</dbReference>
<comment type="similarity">
    <text evidence="2">Belongs to the class-I pyridoxal-phosphate-dependent aminotransferase family.</text>
</comment>
<evidence type="ECO:0000313" key="8">
    <source>
        <dbReference type="EMBL" id="CAF4417068.1"/>
    </source>
</evidence>
<evidence type="ECO:0000256" key="3">
    <source>
        <dbReference type="ARBA" id="ARBA00022576"/>
    </source>
</evidence>
<dbReference type="OrthoDB" id="9998719at2759"/>
<gene>
    <name evidence="7" type="ORF">GPM918_LOCUS39477</name>
    <name evidence="8" type="ORF">SRO942_LOCUS40353</name>
</gene>
<accession>A0A815XCW6</accession>
<keyword evidence="3" id="KW-0032">Aminotransferase</keyword>
<dbReference type="AlphaFoldDB" id="A0A815XCW6"/>
<evidence type="ECO:0000256" key="1">
    <source>
        <dbReference type="ARBA" id="ARBA00001933"/>
    </source>
</evidence>